<dbReference type="CDD" id="cd03116">
    <property type="entry name" value="MobB"/>
    <property type="match status" value="1"/>
</dbReference>
<dbReference type="EMBL" id="JAUSSU010000001">
    <property type="protein sequence ID" value="MDQ0111221.1"/>
    <property type="molecule type" value="Genomic_DNA"/>
</dbReference>
<dbReference type="Pfam" id="PF03205">
    <property type="entry name" value="MobB"/>
    <property type="match status" value="1"/>
</dbReference>
<feature type="domain" description="Molybdopterin-guanine dinucleotide biosynthesis protein B (MobB)" evidence="1">
    <location>
        <begin position="19"/>
        <end position="144"/>
    </location>
</feature>
<organism evidence="2 3">
    <name type="scientific">Paenibacillus harenae</name>
    <dbReference type="NCBI Taxonomy" id="306543"/>
    <lineage>
        <taxon>Bacteria</taxon>
        <taxon>Bacillati</taxon>
        <taxon>Bacillota</taxon>
        <taxon>Bacilli</taxon>
        <taxon>Bacillales</taxon>
        <taxon>Paenibacillaceae</taxon>
        <taxon>Paenibacillus</taxon>
    </lineage>
</organism>
<protein>
    <submittedName>
        <fullName evidence="2">Molybdopterin-guanine dinucleotide biosynthesis protein B</fullName>
    </submittedName>
</protein>
<gene>
    <name evidence="2" type="ORF">J2T15_000637</name>
</gene>
<dbReference type="InterPro" id="IPR004435">
    <property type="entry name" value="MobB_dom"/>
</dbReference>
<sequence length="178" mass="19730">MNNAQPQQQPHLNRPKQLIVQVVGYKNTGKTTMVCRLTEWFKQAGYVVGTIKHDAHHFQMDTPGTDTWKHQQAGADVTAIASPEGTAILKRQSEPLEQLIAQMPEAGVILIEGFKLADYPKLVLLRTPNDLPLLELTSIIGIAAWPEAAASIDGNRLNVPVFDMNHIEQIFQFILAKG</sequence>
<dbReference type="SUPFAM" id="SSF52540">
    <property type="entry name" value="P-loop containing nucleoside triphosphate hydrolases"/>
    <property type="match status" value="1"/>
</dbReference>
<keyword evidence="3" id="KW-1185">Reference proteome</keyword>
<name>A0ABT9TWF1_PAEHA</name>
<dbReference type="Proteomes" id="UP001229346">
    <property type="component" value="Unassembled WGS sequence"/>
</dbReference>
<dbReference type="RefSeq" id="WP_307200977.1">
    <property type="nucleotide sequence ID" value="NZ_JAUSSU010000001.1"/>
</dbReference>
<proteinExistence type="predicted"/>
<dbReference type="NCBIfam" id="TIGR00176">
    <property type="entry name" value="mobB"/>
    <property type="match status" value="1"/>
</dbReference>
<evidence type="ECO:0000259" key="1">
    <source>
        <dbReference type="Pfam" id="PF03205"/>
    </source>
</evidence>
<dbReference type="InterPro" id="IPR027417">
    <property type="entry name" value="P-loop_NTPase"/>
</dbReference>
<dbReference type="PANTHER" id="PTHR40072">
    <property type="entry name" value="MOLYBDOPTERIN-GUANINE DINUCLEOTIDE BIOSYNTHESIS ADAPTER PROTEIN-RELATED"/>
    <property type="match status" value="1"/>
</dbReference>
<reference evidence="2 3" key="1">
    <citation type="submission" date="2023-07" db="EMBL/GenBank/DDBJ databases">
        <title>Sorghum-associated microbial communities from plants grown in Nebraska, USA.</title>
        <authorList>
            <person name="Schachtman D."/>
        </authorList>
    </citation>
    <scope>NUCLEOTIDE SEQUENCE [LARGE SCALE GENOMIC DNA]</scope>
    <source>
        <strain evidence="2 3">CC482</strain>
    </source>
</reference>
<dbReference type="PANTHER" id="PTHR40072:SF1">
    <property type="entry name" value="MOLYBDOPTERIN-GUANINE DINUCLEOTIDE BIOSYNTHESIS ADAPTER PROTEIN"/>
    <property type="match status" value="1"/>
</dbReference>
<dbReference type="InterPro" id="IPR052539">
    <property type="entry name" value="MGD_biosynthesis_adapter"/>
</dbReference>
<accession>A0ABT9TWF1</accession>
<dbReference type="Gene3D" id="3.40.50.300">
    <property type="entry name" value="P-loop containing nucleotide triphosphate hydrolases"/>
    <property type="match status" value="1"/>
</dbReference>
<comment type="caution">
    <text evidence="2">The sequence shown here is derived from an EMBL/GenBank/DDBJ whole genome shotgun (WGS) entry which is preliminary data.</text>
</comment>
<evidence type="ECO:0000313" key="3">
    <source>
        <dbReference type="Proteomes" id="UP001229346"/>
    </source>
</evidence>
<evidence type="ECO:0000313" key="2">
    <source>
        <dbReference type="EMBL" id="MDQ0111221.1"/>
    </source>
</evidence>